<keyword evidence="4" id="KW-1185">Reference proteome</keyword>
<evidence type="ECO:0000313" key="4">
    <source>
        <dbReference type="Proteomes" id="UP000192656"/>
    </source>
</evidence>
<dbReference type="InterPro" id="IPR029021">
    <property type="entry name" value="Prot-tyrosine_phosphatase-like"/>
</dbReference>
<comment type="similarity">
    <text evidence="1">Belongs to the protein-tyrosine phosphatase family.</text>
</comment>
<dbReference type="STRING" id="937218.SAMN06297251_108132"/>
<dbReference type="InterPro" id="IPR016130">
    <property type="entry name" value="Tyr_Pase_AS"/>
</dbReference>
<protein>
    <submittedName>
        <fullName evidence="3">Tyrosine phosphatase family protein</fullName>
    </submittedName>
</protein>
<dbReference type="AlphaFoldDB" id="A0A1W2C326"/>
<organism evidence="3 4">
    <name type="scientific">Fulvimarina manganoxydans</name>
    <dbReference type="NCBI Taxonomy" id="937218"/>
    <lineage>
        <taxon>Bacteria</taxon>
        <taxon>Pseudomonadati</taxon>
        <taxon>Pseudomonadota</taxon>
        <taxon>Alphaproteobacteria</taxon>
        <taxon>Hyphomicrobiales</taxon>
        <taxon>Aurantimonadaceae</taxon>
        <taxon>Fulvimarina</taxon>
    </lineage>
</organism>
<dbReference type="PANTHER" id="PTHR31126">
    <property type="entry name" value="TYROSINE-PROTEIN PHOSPHATASE"/>
    <property type="match status" value="1"/>
</dbReference>
<evidence type="ECO:0000259" key="2">
    <source>
        <dbReference type="Pfam" id="PF22741"/>
    </source>
</evidence>
<sequence>MSGIRRPIGGFLFAAAVIVAPPAGYAGYLHFSGNIHTVEPGAVYRSGQLDRDDLEALIAQKGIKSILNLRGEHPDVGWYSDEADVARRSKIVQISIGLSAREEPDLDTMRRLAAVIESAPKPLLIHCMGGADRTGLASAIYEYAIAGKSADEADDQLSFAYGHFPWLWSRTGAMDRAFETFAAAGLAYTQTADDKEGNAQ</sequence>
<dbReference type="GO" id="GO:0016791">
    <property type="term" value="F:phosphatase activity"/>
    <property type="evidence" value="ECO:0007669"/>
    <property type="project" value="TreeGrafter"/>
</dbReference>
<dbReference type="SUPFAM" id="SSF52799">
    <property type="entry name" value="(Phosphotyrosine protein) phosphatases II"/>
    <property type="match status" value="1"/>
</dbReference>
<dbReference type="Pfam" id="PF22741">
    <property type="entry name" value="PTP-NADK"/>
    <property type="match status" value="1"/>
</dbReference>
<dbReference type="PROSITE" id="PS00383">
    <property type="entry name" value="TYR_PHOSPHATASE_1"/>
    <property type="match status" value="1"/>
</dbReference>
<proteinExistence type="inferred from homology"/>
<dbReference type="Gene3D" id="3.90.190.10">
    <property type="entry name" value="Protein tyrosine phosphatase superfamily"/>
    <property type="match status" value="1"/>
</dbReference>
<evidence type="ECO:0000313" key="3">
    <source>
        <dbReference type="EMBL" id="SMC79647.1"/>
    </source>
</evidence>
<reference evidence="3 4" key="1">
    <citation type="submission" date="2017-04" db="EMBL/GenBank/DDBJ databases">
        <authorList>
            <person name="Afonso C.L."/>
            <person name="Miller P.J."/>
            <person name="Scott M.A."/>
            <person name="Spackman E."/>
            <person name="Goraichik I."/>
            <person name="Dimitrov K.M."/>
            <person name="Suarez D.L."/>
            <person name="Swayne D.E."/>
        </authorList>
    </citation>
    <scope>NUCLEOTIDE SEQUENCE [LARGE SCALE GENOMIC DNA]</scope>
    <source>
        <strain evidence="3 4">CGMCC 1.10972</strain>
    </source>
</reference>
<dbReference type="InterPro" id="IPR055214">
    <property type="entry name" value="PTP-NADK"/>
</dbReference>
<dbReference type="PANTHER" id="PTHR31126:SF72">
    <property type="entry name" value="DUAL SPECIFICITY PROTEIN PHOSPHATASE TPBA"/>
    <property type="match status" value="1"/>
</dbReference>
<feature type="domain" description="DSP-PTPase phosphatase fused to NAD+ Kinase" evidence="2">
    <location>
        <begin position="41"/>
        <end position="156"/>
    </location>
</feature>
<dbReference type="Proteomes" id="UP000192656">
    <property type="component" value="Unassembled WGS sequence"/>
</dbReference>
<accession>A0A1W2C326</accession>
<name>A0A1W2C326_9HYPH</name>
<evidence type="ECO:0000256" key="1">
    <source>
        <dbReference type="ARBA" id="ARBA00009580"/>
    </source>
</evidence>
<dbReference type="EMBL" id="FWXR01000008">
    <property type="protein sequence ID" value="SMC79647.1"/>
    <property type="molecule type" value="Genomic_DNA"/>
</dbReference>
<gene>
    <name evidence="3" type="ORF">SAMN06297251_108132</name>
</gene>